<name>K1XLS7_MARBU</name>
<evidence type="ECO:0000313" key="3">
    <source>
        <dbReference type="Proteomes" id="UP000006753"/>
    </source>
</evidence>
<accession>K1XLS7</accession>
<feature type="compositionally biased region" description="Acidic residues" evidence="1">
    <location>
        <begin position="54"/>
        <end position="80"/>
    </location>
</feature>
<feature type="compositionally biased region" description="Low complexity" evidence="1">
    <location>
        <begin position="12"/>
        <end position="28"/>
    </location>
</feature>
<dbReference type="Proteomes" id="UP000006753">
    <property type="component" value="Unassembled WGS sequence"/>
</dbReference>
<dbReference type="KEGG" id="mbe:MBM_00626"/>
<feature type="region of interest" description="Disordered" evidence="1">
    <location>
        <begin position="44"/>
        <end position="93"/>
    </location>
</feature>
<sequence length="221" mass="23973">MRERGRPDDGPAQTWGTDAGAGAGAETNTLLALKNPEVSLRGKVATGSAVEIEKEMEVDEEEEEEEEEEEQEVLGEDESEQVDKGYRGLTITTPPSSVADASAVEARRVISSAPLCTMVIHSGTKHNEASIQFSKFCFFWEYSREAMSAYAVGFSSSEYEYRLNVTGSPLMGTPYSQHENPVPQDYLSKRLCSKAMPVVVTAAASDAAGSRLSSSDPIDIY</sequence>
<evidence type="ECO:0000313" key="2">
    <source>
        <dbReference type="EMBL" id="EKD21513.1"/>
    </source>
</evidence>
<protein>
    <submittedName>
        <fullName evidence="2">Uncharacterized protein</fullName>
    </submittedName>
</protein>
<gene>
    <name evidence="2" type="ORF">MBM_00626</name>
</gene>
<keyword evidence="3" id="KW-1185">Reference proteome</keyword>
<organism evidence="2 3">
    <name type="scientific">Marssonina brunnea f. sp. multigermtubi (strain MB_m1)</name>
    <name type="common">Marssonina leaf spot fungus</name>
    <dbReference type="NCBI Taxonomy" id="1072389"/>
    <lineage>
        <taxon>Eukaryota</taxon>
        <taxon>Fungi</taxon>
        <taxon>Dikarya</taxon>
        <taxon>Ascomycota</taxon>
        <taxon>Pezizomycotina</taxon>
        <taxon>Leotiomycetes</taxon>
        <taxon>Helotiales</taxon>
        <taxon>Drepanopezizaceae</taxon>
        <taxon>Drepanopeziza</taxon>
    </lineage>
</organism>
<dbReference type="AlphaFoldDB" id="K1XLS7"/>
<dbReference type="InParanoid" id="K1XLS7"/>
<dbReference type="EMBL" id="JH921428">
    <property type="protein sequence ID" value="EKD21513.1"/>
    <property type="molecule type" value="Genomic_DNA"/>
</dbReference>
<reference evidence="2 3" key="1">
    <citation type="journal article" date="2012" name="BMC Genomics">
        <title>Sequencing the genome of Marssonina brunnea reveals fungus-poplar co-evolution.</title>
        <authorList>
            <person name="Zhu S."/>
            <person name="Cao Y.-Z."/>
            <person name="Jiang C."/>
            <person name="Tan B.-Y."/>
            <person name="Wang Z."/>
            <person name="Feng S."/>
            <person name="Zhang L."/>
            <person name="Su X.-H."/>
            <person name="Brejova B."/>
            <person name="Vinar T."/>
            <person name="Xu M."/>
            <person name="Wang M.-X."/>
            <person name="Zhang S.-G."/>
            <person name="Huang M.-R."/>
            <person name="Wu R."/>
            <person name="Zhou Y."/>
        </authorList>
    </citation>
    <scope>NUCLEOTIDE SEQUENCE [LARGE SCALE GENOMIC DNA]</scope>
    <source>
        <strain evidence="2 3">MB_m1</strain>
    </source>
</reference>
<proteinExistence type="predicted"/>
<evidence type="ECO:0000256" key="1">
    <source>
        <dbReference type="SAM" id="MobiDB-lite"/>
    </source>
</evidence>
<feature type="region of interest" description="Disordered" evidence="1">
    <location>
        <begin position="1"/>
        <end position="28"/>
    </location>
</feature>
<dbReference type="HOGENOM" id="CLU_1250898_0_0_1"/>